<keyword evidence="1" id="KW-1133">Transmembrane helix</keyword>
<feature type="transmembrane region" description="Helical" evidence="1">
    <location>
        <begin position="12"/>
        <end position="30"/>
    </location>
</feature>
<dbReference type="EMBL" id="JACCFM010000001">
    <property type="protein sequence ID" value="NYJ20801.1"/>
    <property type="molecule type" value="Genomic_DNA"/>
</dbReference>
<name>A0A7Z0EFP4_9MICO</name>
<accession>A0A7Z0EFP4</accession>
<proteinExistence type="predicted"/>
<reference evidence="2 3" key="1">
    <citation type="submission" date="2020-07" db="EMBL/GenBank/DDBJ databases">
        <title>Sequencing the genomes of 1000 actinobacteria strains.</title>
        <authorList>
            <person name="Klenk H.-P."/>
        </authorList>
    </citation>
    <scope>NUCLEOTIDE SEQUENCE [LARGE SCALE GENOMIC DNA]</scope>
    <source>
        <strain evidence="2 3">LI1</strain>
    </source>
</reference>
<sequence length="68" mass="7042">MKPKMPSQKARAYLYRVLIAAGAVVAFYGFMSANEVAMWAGLGAVVLNVMPTANTSTMSGGGSEDSAP</sequence>
<keyword evidence="3" id="KW-1185">Reference proteome</keyword>
<evidence type="ECO:0000313" key="3">
    <source>
        <dbReference type="Proteomes" id="UP000537260"/>
    </source>
</evidence>
<dbReference type="RefSeq" id="WP_179579498.1">
    <property type="nucleotide sequence ID" value="NZ_JACCFM010000001.1"/>
</dbReference>
<comment type="caution">
    <text evidence="2">The sequence shown here is derived from an EMBL/GenBank/DDBJ whole genome shotgun (WGS) entry which is preliminary data.</text>
</comment>
<organism evidence="2 3">
    <name type="scientific">Glaciibacter psychrotolerans</name>
    <dbReference type="NCBI Taxonomy" id="670054"/>
    <lineage>
        <taxon>Bacteria</taxon>
        <taxon>Bacillati</taxon>
        <taxon>Actinomycetota</taxon>
        <taxon>Actinomycetes</taxon>
        <taxon>Micrococcales</taxon>
        <taxon>Microbacteriaceae</taxon>
        <taxon>Glaciibacter</taxon>
    </lineage>
</organism>
<dbReference type="AlphaFoldDB" id="A0A7Z0EFP4"/>
<keyword evidence="1" id="KW-0472">Membrane</keyword>
<evidence type="ECO:0000256" key="1">
    <source>
        <dbReference type="SAM" id="Phobius"/>
    </source>
</evidence>
<evidence type="ECO:0000313" key="2">
    <source>
        <dbReference type="EMBL" id="NYJ20801.1"/>
    </source>
</evidence>
<gene>
    <name evidence="2" type="ORF">HNR05_002592</name>
</gene>
<dbReference type="Proteomes" id="UP000537260">
    <property type="component" value="Unassembled WGS sequence"/>
</dbReference>
<keyword evidence="1" id="KW-0812">Transmembrane</keyword>
<protein>
    <submittedName>
        <fullName evidence="2">Uncharacterized protein</fullName>
    </submittedName>
</protein>